<dbReference type="InterPro" id="IPR052021">
    <property type="entry name" value="Type-I_RS_S_subunit"/>
</dbReference>
<reference evidence="7 8" key="1">
    <citation type="submission" date="2016-01" db="EMBL/GenBank/DDBJ databases">
        <title>Draft genome of the antarctic isolate Shewanella frigidimarina Ag06-30.</title>
        <authorList>
            <person name="Parmeciano Di Noto G."/>
            <person name="Vazquez S."/>
            <person name="Mac Cormack W."/>
            <person name="Iriarte A."/>
            <person name="Quiroga C."/>
        </authorList>
    </citation>
    <scope>NUCLEOTIDE SEQUENCE [LARGE SCALE GENOMIC DNA]</scope>
    <source>
        <strain evidence="7 8">Ag06-30</strain>
    </source>
</reference>
<evidence type="ECO:0000313" key="8">
    <source>
        <dbReference type="Proteomes" id="UP000055702"/>
    </source>
</evidence>
<dbReference type="InterPro" id="IPR000055">
    <property type="entry name" value="Restrct_endonuc_typeI_TRD"/>
</dbReference>
<dbReference type="Proteomes" id="UP000055702">
    <property type="component" value="Unassembled WGS sequence"/>
</dbReference>
<gene>
    <name evidence="7" type="ORF">AWJ07_00175</name>
</gene>
<feature type="coiled-coil region" evidence="4">
    <location>
        <begin position="180"/>
        <end position="207"/>
    </location>
</feature>
<keyword evidence="2" id="KW-0680">Restriction system</keyword>
<accession>A0A106C2H2</accession>
<evidence type="ECO:0000259" key="6">
    <source>
        <dbReference type="Pfam" id="PF01420"/>
    </source>
</evidence>
<dbReference type="REBASE" id="149620">
    <property type="entry name" value="S.Sfr630ORF180P"/>
</dbReference>
<organism evidence="7">
    <name type="scientific">Shewanella frigidimarina</name>
    <dbReference type="NCBI Taxonomy" id="56812"/>
    <lineage>
        <taxon>Bacteria</taxon>
        <taxon>Pseudomonadati</taxon>
        <taxon>Pseudomonadota</taxon>
        <taxon>Gammaproteobacteria</taxon>
        <taxon>Alteromonadales</taxon>
        <taxon>Shewanellaceae</taxon>
        <taxon>Shewanella</taxon>
    </lineage>
</organism>
<feature type="region of interest" description="Disordered" evidence="5">
    <location>
        <begin position="247"/>
        <end position="268"/>
    </location>
</feature>
<evidence type="ECO:0000256" key="4">
    <source>
        <dbReference type="SAM" id="Coils"/>
    </source>
</evidence>
<dbReference type="PANTHER" id="PTHR30408:SF12">
    <property type="entry name" value="TYPE I RESTRICTION ENZYME MJAVIII SPECIFICITY SUBUNIT"/>
    <property type="match status" value="1"/>
</dbReference>
<evidence type="ECO:0000313" key="7">
    <source>
        <dbReference type="EMBL" id="KVX03032.1"/>
    </source>
</evidence>
<name>A0A106C2H2_SHEFR</name>
<protein>
    <recommendedName>
        <fullName evidence="6">Type I restriction modification DNA specificity domain-containing protein</fullName>
    </recommendedName>
</protein>
<feature type="coiled-coil region" evidence="4">
    <location>
        <begin position="459"/>
        <end position="486"/>
    </location>
</feature>
<feature type="compositionally biased region" description="Low complexity" evidence="5">
    <location>
        <begin position="248"/>
        <end position="264"/>
    </location>
</feature>
<dbReference type="PANTHER" id="PTHR30408">
    <property type="entry name" value="TYPE-1 RESTRICTION ENZYME ECOKI SPECIFICITY PROTEIN"/>
    <property type="match status" value="1"/>
</dbReference>
<dbReference type="GO" id="GO:0003677">
    <property type="term" value="F:DNA binding"/>
    <property type="evidence" value="ECO:0007669"/>
    <property type="project" value="UniProtKB-KW"/>
</dbReference>
<comment type="caution">
    <text evidence="7">The sequence shown here is derived from an EMBL/GenBank/DDBJ whole genome shotgun (WGS) entry which is preliminary data.</text>
</comment>
<dbReference type="Pfam" id="PF01420">
    <property type="entry name" value="Methylase_S"/>
    <property type="match status" value="2"/>
</dbReference>
<dbReference type="Gene3D" id="3.90.220.20">
    <property type="entry name" value="DNA methylase specificity domains"/>
    <property type="match status" value="2"/>
</dbReference>
<dbReference type="Gene3D" id="1.10.287.1120">
    <property type="entry name" value="Bipartite methylase S protein"/>
    <property type="match status" value="2"/>
</dbReference>
<dbReference type="GO" id="GO:0009307">
    <property type="term" value="P:DNA restriction-modification system"/>
    <property type="evidence" value="ECO:0007669"/>
    <property type="project" value="UniProtKB-KW"/>
</dbReference>
<dbReference type="InterPro" id="IPR044946">
    <property type="entry name" value="Restrct_endonuc_typeI_TRD_sf"/>
</dbReference>
<evidence type="ECO:0000256" key="3">
    <source>
        <dbReference type="ARBA" id="ARBA00023125"/>
    </source>
</evidence>
<dbReference type="SUPFAM" id="SSF116734">
    <property type="entry name" value="DNA methylase specificity domain"/>
    <property type="match status" value="2"/>
</dbReference>
<feature type="domain" description="Type I restriction modification DNA specificity" evidence="6">
    <location>
        <begin position="296"/>
        <end position="474"/>
    </location>
</feature>
<sequence>MGTMSALEQAVPDGFWQSDIGILPTDWKINPLAEISVKITDGTHDTPKPIKEGIPFLTAIHVKENHIAFESCYFLPKSIHDEIYKRCNPEYEDILMVNIGAGTGTTALVNVKYPFSLKNVALIKPNRKVSDGRFLNQILSFLKDQILESLSAGGAQPFLSLSQIGQINVPTPCKREQTAIADALSDVDALLNEIEKLIAKKQAIKTATMQQLLTGKTRLPQFAFHPEVADITAQHNQALSEDSATAIATGSNSNSKTNTSASATIIDRNNSTLAANNKSLESRRKGTKHSELGEIPEDWEVVELSSITQKQRPISYGIVQTGPRVNDGVRCLRVVDISNGLISKDDLITTTVEISNSYKRTQLQLNDLVIPLRGKVGEVGIIDVDLVGDNLTRGVALIALKNGFSAKFIKQIITFENSAKRLESSMNGSALQEVSIATLRSFKVAIPLEKEQTAISTVLSDMDEEIQALQQRLNKTRQIKQGMMQELLTGKTRLPFEKVSISEASV</sequence>
<comment type="similarity">
    <text evidence="1">Belongs to the type-I restriction system S methylase family.</text>
</comment>
<feature type="domain" description="Type I restriction modification DNA specificity" evidence="6">
    <location>
        <begin position="53"/>
        <end position="204"/>
    </location>
</feature>
<evidence type="ECO:0000256" key="1">
    <source>
        <dbReference type="ARBA" id="ARBA00010923"/>
    </source>
</evidence>
<proteinExistence type="inferred from homology"/>
<keyword evidence="4" id="KW-0175">Coiled coil</keyword>
<dbReference type="CDD" id="cd17246">
    <property type="entry name" value="RMtype1_S_SonII-TRD2-CR2_like"/>
    <property type="match status" value="1"/>
</dbReference>
<keyword evidence="3" id="KW-0238">DNA-binding</keyword>
<dbReference type="EMBL" id="LRDC01000001">
    <property type="protein sequence ID" value="KVX03032.1"/>
    <property type="molecule type" value="Genomic_DNA"/>
</dbReference>
<evidence type="ECO:0000256" key="5">
    <source>
        <dbReference type="SAM" id="MobiDB-lite"/>
    </source>
</evidence>
<dbReference type="AlphaFoldDB" id="A0A106C2H2"/>
<evidence type="ECO:0000256" key="2">
    <source>
        <dbReference type="ARBA" id="ARBA00022747"/>
    </source>
</evidence>